<proteinExistence type="predicted"/>
<keyword evidence="4" id="KW-1185">Reference proteome</keyword>
<dbReference type="AlphaFoldDB" id="A0AAV5IKH1"/>
<comment type="caution">
    <text evidence="3">The sequence shown here is derived from an EMBL/GenBank/DDBJ whole genome shotgun (WGS) entry which is preliminary data.</text>
</comment>
<dbReference type="Pfam" id="PF16495">
    <property type="entry name" value="SWIRM-assoc_1"/>
    <property type="match status" value="1"/>
</dbReference>
<evidence type="ECO:0000256" key="1">
    <source>
        <dbReference type="SAM" id="MobiDB-lite"/>
    </source>
</evidence>
<protein>
    <recommendedName>
        <fullName evidence="2">SMARCC C-terminal domain-containing protein</fullName>
    </recommendedName>
</protein>
<evidence type="ECO:0000259" key="2">
    <source>
        <dbReference type="Pfam" id="PF16495"/>
    </source>
</evidence>
<organism evidence="3 4">
    <name type="scientific">Rubroshorea leprosula</name>
    <dbReference type="NCBI Taxonomy" id="152421"/>
    <lineage>
        <taxon>Eukaryota</taxon>
        <taxon>Viridiplantae</taxon>
        <taxon>Streptophyta</taxon>
        <taxon>Embryophyta</taxon>
        <taxon>Tracheophyta</taxon>
        <taxon>Spermatophyta</taxon>
        <taxon>Magnoliopsida</taxon>
        <taxon>eudicotyledons</taxon>
        <taxon>Gunneridae</taxon>
        <taxon>Pentapetalae</taxon>
        <taxon>rosids</taxon>
        <taxon>malvids</taxon>
        <taxon>Malvales</taxon>
        <taxon>Dipterocarpaceae</taxon>
        <taxon>Rubroshorea</taxon>
    </lineage>
</organism>
<accession>A0AAV5IKH1</accession>
<reference evidence="3 4" key="1">
    <citation type="journal article" date="2021" name="Commun. Biol.">
        <title>The genome of Shorea leprosula (Dipterocarpaceae) highlights the ecological relevance of drought in aseasonal tropical rainforests.</title>
        <authorList>
            <person name="Ng K.K.S."/>
            <person name="Kobayashi M.J."/>
            <person name="Fawcett J.A."/>
            <person name="Hatakeyama M."/>
            <person name="Paape T."/>
            <person name="Ng C.H."/>
            <person name="Ang C.C."/>
            <person name="Tnah L.H."/>
            <person name="Lee C.T."/>
            <person name="Nishiyama T."/>
            <person name="Sese J."/>
            <person name="O'Brien M.J."/>
            <person name="Copetti D."/>
            <person name="Mohd Noor M.I."/>
            <person name="Ong R.C."/>
            <person name="Putra M."/>
            <person name="Sireger I.Z."/>
            <person name="Indrioko S."/>
            <person name="Kosugi Y."/>
            <person name="Izuno A."/>
            <person name="Isagi Y."/>
            <person name="Lee S.L."/>
            <person name="Shimizu K.K."/>
        </authorList>
    </citation>
    <scope>NUCLEOTIDE SEQUENCE [LARGE SCALE GENOMIC DNA]</scope>
    <source>
        <strain evidence="3">214</strain>
    </source>
</reference>
<name>A0AAV5IKH1_9ROSI</name>
<feature type="region of interest" description="Disordered" evidence="1">
    <location>
        <begin position="1"/>
        <end position="42"/>
    </location>
</feature>
<feature type="domain" description="SMARCC C-terminal" evidence="2">
    <location>
        <begin position="43"/>
        <end position="108"/>
    </location>
</feature>
<evidence type="ECO:0000313" key="3">
    <source>
        <dbReference type="EMBL" id="GKU98196.1"/>
    </source>
</evidence>
<gene>
    <name evidence="3" type="ORF">SLEP1_g11229</name>
</gene>
<dbReference type="InterPro" id="IPR032451">
    <property type="entry name" value="SMARCC_C"/>
</dbReference>
<dbReference type="Proteomes" id="UP001054252">
    <property type="component" value="Unassembled WGS sequence"/>
</dbReference>
<sequence>MWRREQGNHGSLVKNTNEEVDAASNGQHENNRNTLEKSSEDVNAVVKKEEQNMESAILGIIQLQMKEIQEKIVRFEEFDLQMEKEWEQMERMKSLLFSDQLNLLFHRDAVLRTEDRKRETIKTDVAQ</sequence>
<feature type="compositionally biased region" description="Basic and acidic residues" evidence="1">
    <location>
        <begin position="29"/>
        <end position="42"/>
    </location>
</feature>
<evidence type="ECO:0000313" key="4">
    <source>
        <dbReference type="Proteomes" id="UP001054252"/>
    </source>
</evidence>
<dbReference type="EMBL" id="BPVZ01000012">
    <property type="protein sequence ID" value="GKU98196.1"/>
    <property type="molecule type" value="Genomic_DNA"/>
</dbReference>